<proteinExistence type="predicted"/>
<dbReference type="Proteomes" id="UP001156140">
    <property type="component" value="Unassembled WGS sequence"/>
</dbReference>
<sequence length="124" mass="13100">MIDTNAQGTNEAGVTARVKSVTISDDATVLGVVLSFDSRATNYVELADADTYLSYGDNQRLHLRQIADNPYLRISNGQSLTGELVFPGAIPVDTKEISLVFNDGNEGSDTSAPGLVVTVPLAAQ</sequence>
<dbReference type="AlphaFoldDB" id="A0AA41QII4"/>
<comment type="caution">
    <text evidence="1">The sequence shown here is derived from an EMBL/GenBank/DDBJ whole genome shotgun (WGS) entry which is preliminary data.</text>
</comment>
<name>A0AA41QII4_9HYPH</name>
<reference evidence="1" key="1">
    <citation type="submission" date="2022-03" db="EMBL/GenBank/DDBJ databases">
        <title>The complete genome sequence of a Methyloterrigena soli.</title>
        <authorList>
            <person name="Zi Z."/>
        </authorList>
    </citation>
    <scope>NUCLEOTIDE SEQUENCE</scope>
    <source>
        <strain evidence="1">M48</strain>
    </source>
</reference>
<evidence type="ECO:0000313" key="2">
    <source>
        <dbReference type="Proteomes" id="UP001156140"/>
    </source>
</evidence>
<dbReference type="EMBL" id="JALAZD010000001">
    <property type="protein sequence ID" value="MCI0125437.1"/>
    <property type="molecule type" value="Genomic_DNA"/>
</dbReference>
<protein>
    <recommendedName>
        <fullName evidence="3">DUF4352 domain-containing protein</fullName>
    </recommendedName>
</protein>
<keyword evidence="2" id="KW-1185">Reference proteome</keyword>
<gene>
    <name evidence="1" type="ORF">ML536_01205</name>
</gene>
<organism evidence="1 2">
    <name type="scientific">Paradevosia shaoguanensis</name>
    <dbReference type="NCBI Taxonomy" id="1335043"/>
    <lineage>
        <taxon>Bacteria</taxon>
        <taxon>Pseudomonadati</taxon>
        <taxon>Pseudomonadota</taxon>
        <taxon>Alphaproteobacteria</taxon>
        <taxon>Hyphomicrobiales</taxon>
        <taxon>Devosiaceae</taxon>
        <taxon>Paradevosia</taxon>
    </lineage>
</organism>
<dbReference type="RefSeq" id="WP_052015310.1">
    <property type="nucleotide sequence ID" value="NZ_CP068983.1"/>
</dbReference>
<evidence type="ECO:0008006" key="3">
    <source>
        <dbReference type="Google" id="ProtNLM"/>
    </source>
</evidence>
<evidence type="ECO:0000313" key="1">
    <source>
        <dbReference type="EMBL" id="MCI0125437.1"/>
    </source>
</evidence>
<accession>A0AA41QII4</accession>